<gene>
    <name evidence="1" type="ORF">TMSB3V08_LOCUS7901</name>
</gene>
<dbReference type="EMBL" id="OB794834">
    <property type="protein sequence ID" value="CAD7431159.1"/>
    <property type="molecule type" value="Genomic_DNA"/>
</dbReference>
<evidence type="ECO:0000313" key="1">
    <source>
        <dbReference type="EMBL" id="CAD7431159.1"/>
    </source>
</evidence>
<reference evidence="1" key="1">
    <citation type="submission" date="2020-11" db="EMBL/GenBank/DDBJ databases">
        <authorList>
            <person name="Tran Van P."/>
        </authorList>
    </citation>
    <scope>NUCLEOTIDE SEQUENCE</scope>
</reference>
<dbReference type="AlphaFoldDB" id="A0A7R9EC99"/>
<accession>A0A7R9EC99</accession>
<sequence>MWDKILNQISHVNEQLQHRDMTVDRAVSLLTGLRDALQDIRDTGIDVILDEASNICAATSLGIDCFFEEKRAKKRKRLTLEESKKKRGPALMTKVLKKKKLRRTKKRIAPVPLVPGTRVVVETLSTSSIANVVWQRELSRLQAAEMRFLRGSENVTRDRIPKKALQNKEKVIRTIVRPRWMDQAEGDMEGKGADWRCVVEGPLWGDRQEWKLKEQTGDVWLSDHFGKIDRNGN</sequence>
<name>A0A7R9EC99_9NEOP</name>
<organism evidence="1">
    <name type="scientific">Timema monikensis</name>
    <dbReference type="NCBI Taxonomy" id="170555"/>
    <lineage>
        <taxon>Eukaryota</taxon>
        <taxon>Metazoa</taxon>
        <taxon>Ecdysozoa</taxon>
        <taxon>Arthropoda</taxon>
        <taxon>Hexapoda</taxon>
        <taxon>Insecta</taxon>
        <taxon>Pterygota</taxon>
        <taxon>Neoptera</taxon>
        <taxon>Polyneoptera</taxon>
        <taxon>Phasmatodea</taxon>
        <taxon>Timematodea</taxon>
        <taxon>Timematoidea</taxon>
        <taxon>Timematidae</taxon>
        <taxon>Timema</taxon>
    </lineage>
</organism>
<proteinExistence type="predicted"/>
<protein>
    <submittedName>
        <fullName evidence="1">Uncharacterized protein</fullName>
    </submittedName>
</protein>